<comment type="caution">
    <text evidence="1">The sequence shown here is derived from an EMBL/GenBank/DDBJ whole genome shotgun (WGS) entry which is preliminary data.</text>
</comment>
<gene>
    <name evidence="1" type="ORF">NLG97_g2686</name>
</gene>
<dbReference type="Proteomes" id="UP001148737">
    <property type="component" value="Unassembled WGS sequence"/>
</dbReference>
<evidence type="ECO:0000313" key="2">
    <source>
        <dbReference type="Proteomes" id="UP001148737"/>
    </source>
</evidence>
<organism evidence="1 2">
    <name type="scientific">Lecanicillium saksenae</name>
    <dbReference type="NCBI Taxonomy" id="468837"/>
    <lineage>
        <taxon>Eukaryota</taxon>
        <taxon>Fungi</taxon>
        <taxon>Dikarya</taxon>
        <taxon>Ascomycota</taxon>
        <taxon>Pezizomycotina</taxon>
        <taxon>Sordariomycetes</taxon>
        <taxon>Hypocreomycetidae</taxon>
        <taxon>Hypocreales</taxon>
        <taxon>Cordycipitaceae</taxon>
        <taxon>Lecanicillium</taxon>
    </lineage>
</organism>
<dbReference type="EMBL" id="JANAKD010000194">
    <property type="protein sequence ID" value="KAJ3496397.1"/>
    <property type="molecule type" value="Genomic_DNA"/>
</dbReference>
<protein>
    <submittedName>
        <fullName evidence="1">Uncharacterized protein</fullName>
    </submittedName>
</protein>
<evidence type="ECO:0000313" key="1">
    <source>
        <dbReference type="EMBL" id="KAJ3496397.1"/>
    </source>
</evidence>
<reference evidence="1" key="1">
    <citation type="submission" date="2022-07" db="EMBL/GenBank/DDBJ databases">
        <title>Genome Sequence of Lecanicillium saksenae.</title>
        <authorList>
            <person name="Buettner E."/>
        </authorList>
    </citation>
    <scope>NUCLEOTIDE SEQUENCE</scope>
    <source>
        <strain evidence="1">VT-O1</strain>
    </source>
</reference>
<keyword evidence="2" id="KW-1185">Reference proteome</keyword>
<name>A0ACC1R3H2_9HYPO</name>
<proteinExistence type="predicted"/>
<sequence length="435" mass="47153">MSIPVASRTQTQSSSECTAKEETNDGNGTCRPSNNLKPPDGGWRAWSVVGGAWCASFCSFGWINSIGEFQRYYQADLLHEYSPSQISWIPSLQVFFMMGMGPLVGILYDRFGPRYLLLGGTILHVFGLLMLSISKTYAQILLSQGVCSAIGVSAILQPSLNVIPGWFDRRRGTAFGILATGSSVGGVIFSLVVNRLSARLGFGWAIRVCALLILFLMAISSLTIKAMQLRNPRPFSIKRFYAPLTEIRFLHLFIGLFLFTFGFYIPMNYIAAEATFGGAPAHWATYLVPILNATSLCGRIGSGLVSDKIGKYNVFIIVCYLTSIFSLGLWTATKTAGTRIAFTTLFGLFSGAYVTLLPALVHQISPAPEIGLRLGLVYLGCSVGGLTTNPIAGILLESKIGWLGAKIFAGLMCFFGTSFVLAARWSQSKRLAAAI</sequence>
<accession>A0ACC1R3H2</accession>